<proteinExistence type="predicted"/>
<evidence type="ECO:0000313" key="2">
    <source>
        <dbReference type="WBParaSite" id="PS1159_v2.g6116.t1"/>
    </source>
</evidence>
<reference evidence="2" key="1">
    <citation type="submission" date="2022-11" db="UniProtKB">
        <authorList>
            <consortium name="WormBaseParasite"/>
        </authorList>
    </citation>
    <scope>IDENTIFICATION</scope>
</reference>
<protein>
    <submittedName>
        <fullName evidence="2">Uncharacterized protein</fullName>
    </submittedName>
</protein>
<evidence type="ECO:0000313" key="1">
    <source>
        <dbReference type="Proteomes" id="UP000887580"/>
    </source>
</evidence>
<dbReference type="WBParaSite" id="PS1159_v2.g6116.t1">
    <property type="protein sequence ID" value="PS1159_v2.g6116.t1"/>
    <property type="gene ID" value="PS1159_v2.g6116"/>
</dbReference>
<dbReference type="Proteomes" id="UP000887580">
    <property type="component" value="Unplaced"/>
</dbReference>
<accession>A0AC35GK41</accession>
<sequence>MLEYSPNSSTGKRGRPKGSVSRKTLYKQCRRENALQQSAASVKESMNEQQLLHYNLSVAKIGKVQRKLDEEKLRSQEMQKQISLLQKLNQQQAEQIEIEKASRQVAVENYEREKEQRKIAEQKCQNKINEIKIDEMNYKQALIEMQRTAELEKKENAKQILTLQKNVAHLQKANDEQHAATKEEKAKNKVMVKRLEEKEKEVKNLLILTVKLQEALKEMSSTNRSLKINIDEYQNNLNQLQRDYEKVSKNFCNLKETSKIPKGKLPSINKSQLINKHRQKPYNLSSARTQRRRVQKTVQALKEVPDMAKKVLARFQQKTENKKHKITLLQPVPITDNLNVL</sequence>
<name>A0AC35GK41_9BILA</name>
<organism evidence="1 2">
    <name type="scientific">Panagrolaimus sp. PS1159</name>
    <dbReference type="NCBI Taxonomy" id="55785"/>
    <lineage>
        <taxon>Eukaryota</taxon>
        <taxon>Metazoa</taxon>
        <taxon>Ecdysozoa</taxon>
        <taxon>Nematoda</taxon>
        <taxon>Chromadorea</taxon>
        <taxon>Rhabditida</taxon>
        <taxon>Tylenchina</taxon>
        <taxon>Panagrolaimomorpha</taxon>
        <taxon>Panagrolaimoidea</taxon>
        <taxon>Panagrolaimidae</taxon>
        <taxon>Panagrolaimus</taxon>
    </lineage>
</organism>